<comment type="caution">
    <text evidence="3">The sequence shown here is derived from an EMBL/GenBank/DDBJ whole genome shotgun (WGS) entry which is preliminary data.</text>
</comment>
<protein>
    <recommendedName>
        <fullName evidence="2">WAP domain-containing protein</fullName>
    </recommendedName>
</protein>
<evidence type="ECO:0000256" key="1">
    <source>
        <dbReference type="SAM" id="Phobius"/>
    </source>
</evidence>
<keyword evidence="1" id="KW-0812">Transmembrane</keyword>
<reference evidence="3 4" key="1">
    <citation type="submission" date="2016-06" db="EMBL/GenBank/DDBJ databases">
        <title>The Draft Genome Sequence and Annotation of the Desert Woodrat Neotoma lepida.</title>
        <authorList>
            <person name="Campbell M."/>
            <person name="Oakeson K.F."/>
            <person name="Yandell M."/>
            <person name="Halpert J.R."/>
            <person name="Dearing D."/>
        </authorList>
    </citation>
    <scope>NUCLEOTIDE SEQUENCE [LARGE SCALE GENOMIC DNA]</scope>
    <source>
        <strain evidence="3">417</strain>
        <tissue evidence="3">Liver</tissue>
    </source>
</reference>
<feature type="non-terminal residue" evidence="3">
    <location>
        <position position="94"/>
    </location>
</feature>
<dbReference type="OrthoDB" id="6060011at2759"/>
<evidence type="ECO:0000313" key="3">
    <source>
        <dbReference type="EMBL" id="OBS70124.1"/>
    </source>
</evidence>
<name>A0A1A6GVZ8_NEOLE</name>
<dbReference type="GO" id="GO:0030414">
    <property type="term" value="F:peptidase inhibitor activity"/>
    <property type="evidence" value="ECO:0007669"/>
    <property type="project" value="InterPro"/>
</dbReference>
<organism evidence="3 4">
    <name type="scientific">Neotoma lepida</name>
    <name type="common">Desert woodrat</name>
    <dbReference type="NCBI Taxonomy" id="56216"/>
    <lineage>
        <taxon>Eukaryota</taxon>
        <taxon>Metazoa</taxon>
        <taxon>Chordata</taxon>
        <taxon>Craniata</taxon>
        <taxon>Vertebrata</taxon>
        <taxon>Euteleostomi</taxon>
        <taxon>Mammalia</taxon>
        <taxon>Eutheria</taxon>
        <taxon>Euarchontoglires</taxon>
        <taxon>Glires</taxon>
        <taxon>Rodentia</taxon>
        <taxon>Myomorpha</taxon>
        <taxon>Muroidea</taxon>
        <taxon>Cricetidae</taxon>
        <taxon>Neotominae</taxon>
        <taxon>Neotoma</taxon>
    </lineage>
</organism>
<evidence type="ECO:0000259" key="2">
    <source>
        <dbReference type="Pfam" id="PF00095"/>
    </source>
</evidence>
<keyword evidence="1" id="KW-1133">Transmembrane helix</keyword>
<keyword evidence="1" id="KW-0472">Membrane</keyword>
<dbReference type="EMBL" id="LZPO01066416">
    <property type="protein sequence ID" value="OBS70124.1"/>
    <property type="molecule type" value="Genomic_DNA"/>
</dbReference>
<dbReference type="AlphaFoldDB" id="A0A1A6GVZ8"/>
<sequence length="94" mass="10207">DYRNLELVPSRPQILLELVMRDDQEMNHALAFSPPASILSLVFLTASGSINTMCISRLKKPGACPKPSATGFGISVERCSGDESCPKQTKHCSN</sequence>
<keyword evidence="4" id="KW-1185">Reference proteome</keyword>
<evidence type="ECO:0000313" key="4">
    <source>
        <dbReference type="Proteomes" id="UP000092124"/>
    </source>
</evidence>
<proteinExistence type="predicted"/>
<dbReference type="Proteomes" id="UP000092124">
    <property type="component" value="Unassembled WGS sequence"/>
</dbReference>
<dbReference type="Pfam" id="PF00095">
    <property type="entry name" value="WAP"/>
    <property type="match status" value="1"/>
</dbReference>
<dbReference type="InterPro" id="IPR008197">
    <property type="entry name" value="WAP_dom"/>
</dbReference>
<dbReference type="GO" id="GO:0005576">
    <property type="term" value="C:extracellular region"/>
    <property type="evidence" value="ECO:0007669"/>
    <property type="project" value="InterPro"/>
</dbReference>
<dbReference type="InterPro" id="IPR036645">
    <property type="entry name" value="Elafin-like_sf"/>
</dbReference>
<dbReference type="Gene3D" id="4.10.75.10">
    <property type="entry name" value="Elafin-like"/>
    <property type="match status" value="1"/>
</dbReference>
<gene>
    <name evidence="3" type="ORF">A6R68_01342</name>
</gene>
<dbReference type="SUPFAM" id="SSF57256">
    <property type="entry name" value="Elafin-like"/>
    <property type="match status" value="1"/>
</dbReference>
<feature type="non-terminal residue" evidence="3">
    <location>
        <position position="1"/>
    </location>
</feature>
<feature type="domain" description="WAP" evidence="2">
    <location>
        <begin position="60"/>
        <end position="94"/>
    </location>
</feature>
<accession>A0A1A6GVZ8</accession>
<feature type="transmembrane region" description="Helical" evidence="1">
    <location>
        <begin position="29"/>
        <end position="50"/>
    </location>
</feature>